<proteinExistence type="predicted"/>
<dbReference type="VEuPathDB" id="VectorBase:LOC119164652"/>
<feature type="region of interest" description="Disordered" evidence="2">
    <location>
        <begin position="49"/>
        <end position="68"/>
    </location>
</feature>
<sequence length="520" mass="56020">MASDQATAGTEASALPAGVLAKPQGDSTDLASQTTSLLRDAVHAPLDFASGTIPGATSVPSPKDRRNSSPVAISELCTVLQTIATSSQRLADATVASSAACARTTLPPPSMAEIPDFTGVDQDPTVWLDEIHSLARRHAWTDDVTLSLAVSRLRGSAKAWHQYDGCKYNSWSDWTTAFVTAFPPLPSAYDDHFMRMRSRQQAPSEDARKYVYNKLGLLDKCGITWISPAARHYVVDDLADPTHAAILSCQSPEASPQVFAQKAAELQQNSRRRLSMDTLPTVRSNYASTRHGCFKHRCGRIGHNAKECRQPFQTRIHYQASQTPRMPIHVEGIGDLSAVVDTGAKRTALHRRHAPDTIRPWTQPPLCGLGGSAMPVGMLDIPVRTAAGTKVLPAIPVFEDLPADMILVLTSCYLMTLSSPYITATSSSSLRQLGLPPQPCHHQQCARRLFCEAVDAATARNVANAVSRWETALGTAAFRTAVRLQVVAVSVLVATKERLPMAGGTTAQRAAGGEARLRSS</sequence>
<dbReference type="InterPro" id="IPR001995">
    <property type="entry name" value="Peptidase_A2_cat"/>
</dbReference>
<dbReference type="GO" id="GO:0006508">
    <property type="term" value="P:proteolysis"/>
    <property type="evidence" value="ECO:0007669"/>
    <property type="project" value="InterPro"/>
</dbReference>
<reference evidence="4" key="1">
    <citation type="journal article" date="2020" name="Cell">
        <title>Large-Scale Comparative Analyses of Tick Genomes Elucidate Their Genetic Diversity and Vector Capacities.</title>
        <authorList>
            <consortium name="Tick Genome and Microbiome Consortium (TIGMIC)"/>
            <person name="Jia N."/>
            <person name="Wang J."/>
            <person name="Shi W."/>
            <person name="Du L."/>
            <person name="Sun Y."/>
            <person name="Zhan W."/>
            <person name="Jiang J.F."/>
            <person name="Wang Q."/>
            <person name="Zhang B."/>
            <person name="Ji P."/>
            <person name="Bell-Sakyi L."/>
            <person name="Cui X.M."/>
            <person name="Yuan T.T."/>
            <person name="Jiang B.G."/>
            <person name="Yang W.F."/>
            <person name="Lam T.T."/>
            <person name="Chang Q.C."/>
            <person name="Ding S.J."/>
            <person name="Wang X.J."/>
            <person name="Zhu J.G."/>
            <person name="Ruan X.D."/>
            <person name="Zhao L."/>
            <person name="Wei J.T."/>
            <person name="Ye R.Z."/>
            <person name="Que T.C."/>
            <person name="Du C.H."/>
            <person name="Zhou Y.H."/>
            <person name="Cheng J.X."/>
            <person name="Dai P.F."/>
            <person name="Guo W.B."/>
            <person name="Han X.H."/>
            <person name="Huang E.J."/>
            <person name="Li L.F."/>
            <person name="Wei W."/>
            <person name="Gao Y.C."/>
            <person name="Liu J.Z."/>
            <person name="Shao H.Z."/>
            <person name="Wang X."/>
            <person name="Wang C.C."/>
            <person name="Yang T.C."/>
            <person name="Huo Q.B."/>
            <person name="Li W."/>
            <person name="Chen H.Y."/>
            <person name="Chen S.E."/>
            <person name="Zhou L.G."/>
            <person name="Ni X.B."/>
            <person name="Tian J.H."/>
            <person name="Sheng Y."/>
            <person name="Liu T."/>
            <person name="Pan Y.S."/>
            <person name="Xia L.Y."/>
            <person name="Li J."/>
            <person name="Zhao F."/>
            <person name="Cao W.C."/>
        </authorList>
    </citation>
    <scope>NUCLEOTIDE SEQUENCE</scope>
    <source>
        <strain evidence="4">Rmic-2018</strain>
    </source>
</reference>
<feature type="domain" description="Peptidase A2" evidence="3">
    <location>
        <begin position="336"/>
        <end position="371"/>
    </location>
</feature>
<keyword evidence="5" id="KW-1185">Reference proteome</keyword>
<dbReference type="PROSITE" id="PS50175">
    <property type="entry name" value="ASP_PROT_RETROV"/>
    <property type="match status" value="1"/>
</dbReference>
<evidence type="ECO:0000313" key="5">
    <source>
        <dbReference type="Proteomes" id="UP000821866"/>
    </source>
</evidence>
<reference evidence="4" key="2">
    <citation type="submission" date="2021-09" db="EMBL/GenBank/DDBJ databases">
        <authorList>
            <person name="Jia N."/>
            <person name="Wang J."/>
            <person name="Shi W."/>
            <person name="Du L."/>
            <person name="Sun Y."/>
            <person name="Zhan W."/>
            <person name="Jiang J."/>
            <person name="Wang Q."/>
            <person name="Zhang B."/>
            <person name="Ji P."/>
            <person name="Sakyi L.B."/>
            <person name="Cui X."/>
            <person name="Yuan T."/>
            <person name="Jiang B."/>
            <person name="Yang W."/>
            <person name="Lam T.T.-Y."/>
            <person name="Chang Q."/>
            <person name="Ding S."/>
            <person name="Wang X."/>
            <person name="Zhu J."/>
            <person name="Ruan X."/>
            <person name="Zhao L."/>
            <person name="Wei J."/>
            <person name="Que T."/>
            <person name="Du C."/>
            <person name="Cheng J."/>
            <person name="Dai P."/>
            <person name="Han X."/>
            <person name="Huang E."/>
            <person name="Gao Y."/>
            <person name="Liu J."/>
            <person name="Shao H."/>
            <person name="Ye R."/>
            <person name="Li L."/>
            <person name="Wei W."/>
            <person name="Wang X."/>
            <person name="Wang C."/>
            <person name="Huo Q."/>
            <person name="Li W."/>
            <person name="Guo W."/>
            <person name="Chen H."/>
            <person name="Chen S."/>
            <person name="Zhou L."/>
            <person name="Zhou L."/>
            <person name="Ni X."/>
            <person name="Tian J."/>
            <person name="Zhou Y."/>
            <person name="Sheng Y."/>
            <person name="Liu T."/>
            <person name="Pan Y."/>
            <person name="Xia L."/>
            <person name="Li J."/>
            <person name="Zhao F."/>
            <person name="Cao W."/>
        </authorList>
    </citation>
    <scope>NUCLEOTIDE SEQUENCE</scope>
    <source>
        <strain evidence="4">Rmic-2018</strain>
        <tissue evidence="4">Larvae</tissue>
    </source>
</reference>
<evidence type="ECO:0000313" key="4">
    <source>
        <dbReference type="EMBL" id="KAH8032979.1"/>
    </source>
</evidence>
<dbReference type="Proteomes" id="UP000821866">
    <property type="component" value="Chromosome 2"/>
</dbReference>
<gene>
    <name evidence="4" type="ORF">HPB51_004660</name>
</gene>
<comment type="caution">
    <text evidence="4">The sequence shown here is derived from an EMBL/GenBank/DDBJ whole genome shotgun (WGS) entry which is preliminary data.</text>
</comment>
<evidence type="ECO:0000256" key="2">
    <source>
        <dbReference type="SAM" id="MobiDB-lite"/>
    </source>
</evidence>
<feature type="region of interest" description="Disordered" evidence="2">
    <location>
        <begin position="1"/>
        <end position="34"/>
    </location>
</feature>
<evidence type="ECO:0000259" key="3">
    <source>
        <dbReference type="PROSITE" id="PS50175"/>
    </source>
</evidence>
<keyword evidence="1" id="KW-0378">Hydrolase</keyword>
<dbReference type="SUPFAM" id="SSF50630">
    <property type="entry name" value="Acid proteases"/>
    <property type="match status" value="1"/>
</dbReference>
<feature type="compositionally biased region" description="Polar residues" evidence="2">
    <location>
        <begin position="25"/>
        <end position="34"/>
    </location>
</feature>
<protein>
    <recommendedName>
        <fullName evidence="3">Peptidase A2 domain-containing protein</fullName>
    </recommendedName>
</protein>
<name>A0A9J6EET8_RHIMP</name>
<accession>A0A9J6EET8</accession>
<dbReference type="AlphaFoldDB" id="A0A9J6EET8"/>
<dbReference type="EMBL" id="JABSTU010000004">
    <property type="protein sequence ID" value="KAH8032979.1"/>
    <property type="molecule type" value="Genomic_DNA"/>
</dbReference>
<feature type="compositionally biased region" description="Polar residues" evidence="2">
    <location>
        <begin position="1"/>
        <end position="10"/>
    </location>
</feature>
<evidence type="ECO:0000256" key="1">
    <source>
        <dbReference type="ARBA" id="ARBA00022801"/>
    </source>
</evidence>
<dbReference type="GO" id="GO:0004190">
    <property type="term" value="F:aspartic-type endopeptidase activity"/>
    <property type="evidence" value="ECO:0007669"/>
    <property type="project" value="InterPro"/>
</dbReference>
<dbReference type="InterPro" id="IPR021109">
    <property type="entry name" value="Peptidase_aspartic_dom_sf"/>
</dbReference>
<organism evidence="4 5">
    <name type="scientific">Rhipicephalus microplus</name>
    <name type="common">Cattle tick</name>
    <name type="synonym">Boophilus microplus</name>
    <dbReference type="NCBI Taxonomy" id="6941"/>
    <lineage>
        <taxon>Eukaryota</taxon>
        <taxon>Metazoa</taxon>
        <taxon>Ecdysozoa</taxon>
        <taxon>Arthropoda</taxon>
        <taxon>Chelicerata</taxon>
        <taxon>Arachnida</taxon>
        <taxon>Acari</taxon>
        <taxon>Parasitiformes</taxon>
        <taxon>Ixodida</taxon>
        <taxon>Ixodoidea</taxon>
        <taxon>Ixodidae</taxon>
        <taxon>Rhipicephalinae</taxon>
        <taxon>Rhipicephalus</taxon>
        <taxon>Boophilus</taxon>
    </lineage>
</organism>